<keyword evidence="3" id="KW-1185">Reference proteome</keyword>
<organism evidence="2 3">
    <name type="scientific">Rhizopus oryzae</name>
    <name type="common">Mucormycosis agent</name>
    <name type="synonym">Rhizopus arrhizus var. delemar</name>
    <dbReference type="NCBI Taxonomy" id="64495"/>
    <lineage>
        <taxon>Eukaryota</taxon>
        <taxon>Fungi</taxon>
        <taxon>Fungi incertae sedis</taxon>
        <taxon>Mucoromycota</taxon>
        <taxon>Mucoromycotina</taxon>
        <taxon>Mucoromycetes</taxon>
        <taxon>Mucorales</taxon>
        <taxon>Mucorineae</taxon>
        <taxon>Rhizopodaceae</taxon>
        <taxon>Rhizopus</taxon>
    </lineage>
</organism>
<protein>
    <submittedName>
        <fullName evidence="2">Uncharacterized protein</fullName>
    </submittedName>
</protein>
<dbReference type="EMBL" id="JAANQT010012662">
    <property type="protein sequence ID" value="KAG1273611.1"/>
    <property type="molecule type" value="Genomic_DNA"/>
</dbReference>
<evidence type="ECO:0000313" key="3">
    <source>
        <dbReference type="Proteomes" id="UP000716291"/>
    </source>
</evidence>
<name>A0A9P7BIN1_RHIOR</name>
<feature type="compositionally biased region" description="Low complexity" evidence="1">
    <location>
        <begin position="46"/>
        <end position="62"/>
    </location>
</feature>
<feature type="region of interest" description="Disordered" evidence="1">
    <location>
        <begin position="46"/>
        <end position="87"/>
    </location>
</feature>
<evidence type="ECO:0000256" key="1">
    <source>
        <dbReference type="SAM" id="MobiDB-lite"/>
    </source>
</evidence>
<comment type="caution">
    <text evidence="2">The sequence shown here is derived from an EMBL/GenBank/DDBJ whole genome shotgun (WGS) entry which is preliminary data.</text>
</comment>
<dbReference type="AlphaFoldDB" id="A0A9P7BIN1"/>
<sequence>MARGAVGRVRSVRGSRRNAGPFRRAWTEAGAHGGQRVAAGPGVLHLRPAAGRPAGRAPAGPRVPGGAGLRLPDEPEPAIPGARESVG</sequence>
<reference evidence="2" key="1">
    <citation type="journal article" date="2020" name="Microb. Genom.">
        <title>Genetic diversity of clinical and environmental Mucorales isolates obtained from an investigation of mucormycosis cases among solid organ transplant recipients.</title>
        <authorList>
            <person name="Nguyen M.H."/>
            <person name="Kaul D."/>
            <person name="Muto C."/>
            <person name="Cheng S.J."/>
            <person name="Richter R.A."/>
            <person name="Bruno V.M."/>
            <person name="Liu G."/>
            <person name="Beyhan S."/>
            <person name="Sundermann A.J."/>
            <person name="Mounaud S."/>
            <person name="Pasculle A.W."/>
            <person name="Nierman W.C."/>
            <person name="Driscoll E."/>
            <person name="Cumbie R."/>
            <person name="Clancy C.J."/>
            <person name="Dupont C.L."/>
        </authorList>
    </citation>
    <scope>NUCLEOTIDE SEQUENCE</scope>
    <source>
        <strain evidence="2">GL11</strain>
    </source>
</reference>
<proteinExistence type="predicted"/>
<gene>
    <name evidence="2" type="ORF">G6F64_015316</name>
</gene>
<feature type="region of interest" description="Disordered" evidence="1">
    <location>
        <begin position="1"/>
        <end position="24"/>
    </location>
</feature>
<evidence type="ECO:0000313" key="2">
    <source>
        <dbReference type="EMBL" id="KAG1273611.1"/>
    </source>
</evidence>
<dbReference type="Proteomes" id="UP000716291">
    <property type="component" value="Unassembled WGS sequence"/>
</dbReference>
<accession>A0A9P7BIN1</accession>